<dbReference type="EMBL" id="UOFL01000151">
    <property type="protein sequence ID" value="VAW78382.1"/>
    <property type="molecule type" value="Genomic_DNA"/>
</dbReference>
<sequence>MSYSTKPAVTKLQTKWLAIIKACEASGKSMKAYADAKGLLALINF</sequence>
<protein>
    <submittedName>
        <fullName evidence="1">Uncharacterized protein</fullName>
    </submittedName>
</protein>
<accession>A0A3B0YSY2</accession>
<name>A0A3B0YSY2_9ZZZZ</name>
<proteinExistence type="predicted"/>
<reference evidence="1" key="1">
    <citation type="submission" date="2018-06" db="EMBL/GenBank/DDBJ databases">
        <authorList>
            <person name="Zhirakovskaya E."/>
        </authorList>
    </citation>
    <scope>NUCLEOTIDE SEQUENCE</scope>
</reference>
<dbReference type="AlphaFoldDB" id="A0A3B0YSY2"/>
<gene>
    <name evidence="1" type="ORF">MNBD_GAMMA12-2917</name>
</gene>
<evidence type="ECO:0000313" key="1">
    <source>
        <dbReference type="EMBL" id="VAW78382.1"/>
    </source>
</evidence>
<organism evidence="1">
    <name type="scientific">hydrothermal vent metagenome</name>
    <dbReference type="NCBI Taxonomy" id="652676"/>
    <lineage>
        <taxon>unclassified sequences</taxon>
        <taxon>metagenomes</taxon>
        <taxon>ecological metagenomes</taxon>
    </lineage>
</organism>